<dbReference type="Pfam" id="PF00037">
    <property type="entry name" value="Fer4"/>
    <property type="match status" value="1"/>
</dbReference>
<keyword evidence="7 11" id="KW-0249">Electron transport</keyword>
<keyword evidence="10 11" id="KW-0003">3Fe-4S</keyword>
<evidence type="ECO:0000256" key="9">
    <source>
        <dbReference type="ARBA" id="ARBA00023014"/>
    </source>
</evidence>
<dbReference type="InterPro" id="IPR050294">
    <property type="entry name" value="RnfB_subfamily"/>
</dbReference>
<dbReference type="Proteomes" id="UP001189616">
    <property type="component" value="Unassembled WGS sequence"/>
</dbReference>
<comment type="cofactor">
    <cofactor evidence="2 11">
        <name>[4Fe-4S] cluster</name>
        <dbReference type="ChEBI" id="CHEBI:49883"/>
    </cofactor>
</comment>
<dbReference type="PANTHER" id="PTHR42859">
    <property type="entry name" value="OXIDOREDUCTASE"/>
    <property type="match status" value="1"/>
</dbReference>
<comment type="caution">
    <text evidence="13">The sequence shown here is derived from an EMBL/GenBank/DDBJ whole genome shotgun (WGS) entry which is preliminary data.</text>
</comment>
<dbReference type="InterPro" id="IPR000813">
    <property type="entry name" value="7Fe_ferredoxin"/>
</dbReference>
<comment type="function">
    <text evidence="11">Ferredoxins are iron-sulfur proteins that transfer electrons in a wide variety of metabolic reactions.</text>
</comment>
<dbReference type="InterPro" id="IPR022569">
    <property type="entry name" value="Fd_C"/>
</dbReference>
<dbReference type="SUPFAM" id="SSF54862">
    <property type="entry name" value="4Fe-4S ferredoxins"/>
    <property type="match status" value="1"/>
</dbReference>
<keyword evidence="3 11" id="KW-0813">Transport</keyword>
<sequence length="112" mass="12416">MPYVVTESCIQCKYTDCVAVCPMDCFHAGPNFLVIDPDECIDCSICAPECPVGAIYPEAEVPPDQQSFIALNAQLSRRTDWPRLTQVQAPLADHAHWAQIKDKRDALVIAPE</sequence>
<dbReference type="Gene3D" id="3.30.70.20">
    <property type="match status" value="1"/>
</dbReference>
<evidence type="ECO:0000256" key="2">
    <source>
        <dbReference type="ARBA" id="ARBA00001966"/>
    </source>
</evidence>
<dbReference type="NCBIfam" id="NF045490">
    <property type="entry name" value="FdxA_Protbact"/>
    <property type="match status" value="1"/>
</dbReference>
<keyword evidence="14" id="KW-1185">Reference proteome</keyword>
<evidence type="ECO:0000256" key="1">
    <source>
        <dbReference type="ARBA" id="ARBA00001927"/>
    </source>
</evidence>
<keyword evidence="5 11" id="KW-0479">Metal-binding</keyword>
<evidence type="ECO:0000256" key="8">
    <source>
        <dbReference type="ARBA" id="ARBA00023004"/>
    </source>
</evidence>
<evidence type="ECO:0000256" key="6">
    <source>
        <dbReference type="ARBA" id="ARBA00022737"/>
    </source>
</evidence>
<evidence type="ECO:0000256" key="10">
    <source>
        <dbReference type="ARBA" id="ARBA00023291"/>
    </source>
</evidence>
<gene>
    <name evidence="13" type="ORF">LMG7141_01397</name>
</gene>
<dbReference type="RefSeq" id="WP_316656789.1">
    <property type="nucleotide sequence ID" value="NZ_CATYWO010000002.1"/>
</dbReference>
<dbReference type="PRINTS" id="PR00354">
    <property type="entry name" value="7FE8SFRDOXIN"/>
</dbReference>
<feature type="domain" description="4Fe-4S ferredoxin-type" evidence="12">
    <location>
        <begin position="1"/>
        <end position="30"/>
    </location>
</feature>
<keyword evidence="8 11" id="KW-0408">Iron</keyword>
<protein>
    <recommendedName>
        <fullName evidence="11">Ferredoxin</fullName>
    </recommendedName>
</protein>
<feature type="domain" description="4Fe-4S ferredoxin-type" evidence="12">
    <location>
        <begin position="31"/>
        <end position="60"/>
    </location>
</feature>
<dbReference type="PROSITE" id="PS00198">
    <property type="entry name" value="4FE4S_FER_1"/>
    <property type="match status" value="1"/>
</dbReference>
<evidence type="ECO:0000256" key="11">
    <source>
        <dbReference type="RuleBase" id="RU364098"/>
    </source>
</evidence>
<dbReference type="PANTHER" id="PTHR42859:SF2">
    <property type="entry name" value="FERREDOXIN"/>
    <property type="match status" value="1"/>
</dbReference>
<dbReference type="EMBL" id="CATYWO010000002">
    <property type="protein sequence ID" value="CAJ0783499.1"/>
    <property type="molecule type" value="Genomic_DNA"/>
</dbReference>
<dbReference type="InterPro" id="IPR017900">
    <property type="entry name" value="4Fe4S_Fe_S_CS"/>
</dbReference>
<name>A0ABM9J5U1_9RALS</name>
<keyword evidence="4 11" id="KW-0004">4Fe-4S</keyword>
<accession>A0ABM9J5U1</accession>
<dbReference type="InterPro" id="IPR017896">
    <property type="entry name" value="4Fe4S_Fe-S-bd"/>
</dbReference>
<proteinExistence type="predicted"/>
<evidence type="ECO:0000256" key="5">
    <source>
        <dbReference type="ARBA" id="ARBA00022723"/>
    </source>
</evidence>
<dbReference type="PROSITE" id="PS51379">
    <property type="entry name" value="4FE4S_FER_2"/>
    <property type="match status" value="2"/>
</dbReference>
<evidence type="ECO:0000256" key="3">
    <source>
        <dbReference type="ARBA" id="ARBA00022448"/>
    </source>
</evidence>
<dbReference type="InterPro" id="IPR054829">
    <property type="entry name" value="FdxA"/>
</dbReference>
<comment type="cofactor">
    <cofactor evidence="1 11">
        <name>[3Fe-4S] cluster</name>
        <dbReference type="ChEBI" id="CHEBI:21137"/>
    </cofactor>
</comment>
<evidence type="ECO:0000256" key="4">
    <source>
        <dbReference type="ARBA" id="ARBA00022485"/>
    </source>
</evidence>
<evidence type="ECO:0000259" key="12">
    <source>
        <dbReference type="PROSITE" id="PS51379"/>
    </source>
</evidence>
<reference evidence="13 14" key="1">
    <citation type="submission" date="2023-07" db="EMBL/GenBank/DDBJ databases">
        <authorList>
            <person name="Peeters C."/>
        </authorList>
    </citation>
    <scope>NUCLEOTIDE SEQUENCE [LARGE SCALE GENOMIC DNA]</scope>
    <source>
        <strain evidence="13 14">LMG 7141</strain>
    </source>
</reference>
<evidence type="ECO:0000313" key="14">
    <source>
        <dbReference type="Proteomes" id="UP001189616"/>
    </source>
</evidence>
<keyword evidence="6 11" id="KW-0677">Repeat</keyword>
<evidence type="ECO:0000256" key="7">
    <source>
        <dbReference type="ARBA" id="ARBA00022982"/>
    </source>
</evidence>
<keyword evidence="9 11" id="KW-0411">Iron-sulfur</keyword>
<organism evidence="13 14">
    <name type="scientific">Ralstonia condita</name>
    <dbReference type="NCBI Taxonomy" id="3058600"/>
    <lineage>
        <taxon>Bacteria</taxon>
        <taxon>Pseudomonadati</taxon>
        <taxon>Pseudomonadota</taxon>
        <taxon>Betaproteobacteria</taxon>
        <taxon>Burkholderiales</taxon>
        <taxon>Burkholderiaceae</taxon>
        <taxon>Ralstonia</taxon>
    </lineage>
</organism>
<evidence type="ECO:0000313" key="13">
    <source>
        <dbReference type="EMBL" id="CAJ0783499.1"/>
    </source>
</evidence>
<dbReference type="Pfam" id="PF11953">
    <property type="entry name" value="DUF3470"/>
    <property type="match status" value="1"/>
</dbReference>